<reference evidence="14" key="1">
    <citation type="journal article" date="2014" name="Int. J. Syst. Evol. Microbiol.">
        <title>Complete genome sequence of Corynebacterium casei LMG S-19264T (=DSM 44701T), isolated from a smear-ripened cheese.</title>
        <authorList>
            <consortium name="US DOE Joint Genome Institute (JGI-PGF)"/>
            <person name="Walter F."/>
            <person name="Albersmeier A."/>
            <person name="Kalinowski J."/>
            <person name="Ruckert C."/>
        </authorList>
    </citation>
    <scope>NUCLEOTIDE SEQUENCE</scope>
    <source>
        <strain evidence="14">KCTC 42249</strain>
    </source>
</reference>
<dbReference type="UniPathway" id="UPA00359">
    <property type="reaction ID" value="UER00482"/>
</dbReference>
<dbReference type="AlphaFoldDB" id="A0A8J3DVC1"/>
<keyword evidence="15" id="KW-1185">Reference proteome</keyword>
<evidence type="ECO:0000256" key="1">
    <source>
        <dbReference type="ARBA" id="ARBA00002274"/>
    </source>
</evidence>
<dbReference type="HAMAP" id="MF_00409">
    <property type="entry name" value="LpxK"/>
    <property type="match status" value="1"/>
</dbReference>
<dbReference type="EMBL" id="BMZQ01000002">
    <property type="protein sequence ID" value="GHD14041.1"/>
    <property type="molecule type" value="Genomic_DNA"/>
</dbReference>
<comment type="similarity">
    <text evidence="13">Belongs to the LpxK family.</text>
</comment>
<dbReference type="InterPro" id="IPR027417">
    <property type="entry name" value="P-loop_NTPase"/>
</dbReference>
<evidence type="ECO:0000313" key="15">
    <source>
        <dbReference type="Proteomes" id="UP000630142"/>
    </source>
</evidence>
<dbReference type="Pfam" id="PF02606">
    <property type="entry name" value="LpxK"/>
    <property type="match status" value="1"/>
</dbReference>
<comment type="caution">
    <text evidence="14">The sequence shown here is derived from an EMBL/GenBank/DDBJ whole genome shotgun (WGS) entry which is preliminary data.</text>
</comment>
<comment type="function">
    <text evidence="1 13">Transfers the gamma-phosphate of ATP to the 4'-position of a tetraacyldisaccharide 1-phosphate intermediate (termed DS-1-P) to form tetraacyldisaccharide 1,4'-bis-phosphate (lipid IVA).</text>
</comment>
<evidence type="ECO:0000256" key="7">
    <source>
        <dbReference type="ARBA" id="ARBA00022679"/>
    </source>
</evidence>
<keyword evidence="5 13" id="KW-0444">Lipid biosynthesis</keyword>
<gene>
    <name evidence="13 14" type="primary">lpxK</name>
    <name evidence="14" type="ORF">GCM10016234_19110</name>
</gene>
<dbReference type="PANTHER" id="PTHR42724:SF1">
    <property type="entry name" value="TETRAACYLDISACCHARIDE 4'-KINASE, MITOCHONDRIAL-RELATED"/>
    <property type="match status" value="1"/>
</dbReference>
<evidence type="ECO:0000256" key="12">
    <source>
        <dbReference type="ARBA" id="ARBA00029757"/>
    </source>
</evidence>
<dbReference type="InterPro" id="IPR003758">
    <property type="entry name" value="LpxK"/>
</dbReference>
<evidence type="ECO:0000256" key="8">
    <source>
        <dbReference type="ARBA" id="ARBA00022741"/>
    </source>
</evidence>
<evidence type="ECO:0000256" key="13">
    <source>
        <dbReference type="HAMAP-Rule" id="MF_00409"/>
    </source>
</evidence>
<evidence type="ECO:0000256" key="11">
    <source>
        <dbReference type="ARBA" id="ARBA00023098"/>
    </source>
</evidence>
<protein>
    <recommendedName>
        <fullName evidence="4 13">Tetraacyldisaccharide 4'-kinase</fullName>
        <ecNumber evidence="3 13">2.7.1.130</ecNumber>
    </recommendedName>
    <alternativeName>
        <fullName evidence="12 13">Lipid A 4'-kinase</fullName>
    </alternativeName>
</protein>
<dbReference type="GO" id="GO:0005524">
    <property type="term" value="F:ATP binding"/>
    <property type="evidence" value="ECO:0007669"/>
    <property type="project" value="UniProtKB-UniRule"/>
</dbReference>
<evidence type="ECO:0000256" key="3">
    <source>
        <dbReference type="ARBA" id="ARBA00012071"/>
    </source>
</evidence>
<dbReference type="GO" id="GO:0009245">
    <property type="term" value="P:lipid A biosynthetic process"/>
    <property type="evidence" value="ECO:0007669"/>
    <property type="project" value="UniProtKB-UniRule"/>
</dbReference>
<comment type="catalytic activity">
    <reaction evidence="13">
        <text>a lipid A disaccharide + ATP = a lipid IVA + ADP + H(+)</text>
        <dbReference type="Rhea" id="RHEA:67840"/>
        <dbReference type="ChEBI" id="CHEBI:15378"/>
        <dbReference type="ChEBI" id="CHEBI:30616"/>
        <dbReference type="ChEBI" id="CHEBI:176343"/>
        <dbReference type="ChEBI" id="CHEBI:176425"/>
        <dbReference type="ChEBI" id="CHEBI:456216"/>
        <dbReference type="EC" id="2.7.1.130"/>
    </reaction>
</comment>
<accession>A0A8J3DVC1</accession>
<keyword evidence="9 13" id="KW-0418">Kinase</keyword>
<evidence type="ECO:0000256" key="10">
    <source>
        <dbReference type="ARBA" id="ARBA00022840"/>
    </source>
</evidence>
<dbReference type="EC" id="2.7.1.130" evidence="3 13"/>
<keyword evidence="6 13" id="KW-0441">Lipid A biosynthesis</keyword>
<dbReference type="SUPFAM" id="SSF52540">
    <property type="entry name" value="P-loop containing nucleoside triphosphate hydrolases"/>
    <property type="match status" value="1"/>
</dbReference>
<organism evidence="14 15">
    <name type="scientific">Tianweitania populi</name>
    <dbReference type="NCBI Taxonomy" id="1607949"/>
    <lineage>
        <taxon>Bacteria</taxon>
        <taxon>Pseudomonadati</taxon>
        <taxon>Pseudomonadota</taxon>
        <taxon>Alphaproteobacteria</taxon>
        <taxon>Hyphomicrobiales</taxon>
        <taxon>Phyllobacteriaceae</taxon>
        <taxon>Tianweitania</taxon>
    </lineage>
</organism>
<reference evidence="14" key="2">
    <citation type="submission" date="2020-09" db="EMBL/GenBank/DDBJ databases">
        <authorList>
            <person name="Sun Q."/>
            <person name="Kim S."/>
        </authorList>
    </citation>
    <scope>NUCLEOTIDE SEQUENCE</scope>
    <source>
        <strain evidence="14">KCTC 42249</strain>
    </source>
</reference>
<comment type="pathway">
    <text evidence="2 13">Glycolipid biosynthesis; lipid IV(A) biosynthesis; lipid IV(A) from (3R)-3-hydroxytetradecanoyl-[acyl-carrier-protein] and UDP-N-acetyl-alpha-D-glucosamine: step 6/6.</text>
</comment>
<dbReference type="NCBIfam" id="TIGR00682">
    <property type="entry name" value="lpxK"/>
    <property type="match status" value="1"/>
</dbReference>
<feature type="binding site" evidence="13">
    <location>
        <begin position="54"/>
        <end position="61"/>
    </location>
    <ligand>
        <name>ATP</name>
        <dbReference type="ChEBI" id="CHEBI:30616"/>
    </ligand>
</feature>
<evidence type="ECO:0000256" key="4">
    <source>
        <dbReference type="ARBA" id="ARBA00016436"/>
    </source>
</evidence>
<evidence type="ECO:0000256" key="5">
    <source>
        <dbReference type="ARBA" id="ARBA00022516"/>
    </source>
</evidence>
<dbReference type="GO" id="GO:0009029">
    <property type="term" value="F:lipid-A 4'-kinase activity"/>
    <property type="evidence" value="ECO:0007669"/>
    <property type="project" value="UniProtKB-UniRule"/>
</dbReference>
<keyword evidence="7 13" id="KW-0808">Transferase</keyword>
<evidence type="ECO:0000256" key="6">
    <source>
        <dbReference type="ARBA" id="ARBA00022556"/>
    </source>
</evidence>
<sequence>MASEAPPFWWEQPDWRAWGLWPASALYGAVAGRQMRRAARVKVAAPVLCIGNFTVGGTGKTPVAIAMAKAFRARGFTPGILSRGHGGSFGKPHLVDLHHDIARHVGDEPLLLAAAAPVAVSADRQAGARLLIEQGCDALIMDDGFQSARIHIDFALLVVDAARGIGNGHVIPGGPLRAGLVEQLRFTDAVLKMGRGTAGDLVIRKAARAGRAVFEAQTRLVPGQDFVGRRFLAFAGIGNNAKFFDTVRDAGGELRGTRSFPDHHAYAEDELADLERSAADLDARLITTAKDAARLQGWSPAANRFLEGVDVLEVETAFDNPTATQRIIDATLAAYKQRRAVSG</sequence>
<keyword evidence="11 13" id="KW-0443">Lipid metabolism</keyword>
<dbReference type="Proteomes" id="UP000630142">
    <property type="component" value="Unassembled WGS sequence"/>
</dbReference>
<dbReference type="GO" id="GO:0009244">
    <property type="term" value="P:lipopolysaccharide core region biosynthetic process"/>
    <property type="evidence" value="ECO:0007669"/>
    <property type="project" value="TreeGrafter"/>
</dbReference>
<dbReference type="GO" id="GO:0005886">
    <property type="term" value="C:plasma membrane"/>
    <property type="evidence" value="ECO:0007669"/>
    <property type="project" value="TreeGrafter"/>
</dbReference>
<keyword evidence="10 13" id="KW-0067">ATP-binding</keyword>
<keyword evidence="8 13" id="KW-0547">Nucleotide-binding</keyword>
<evidence type="ECO:0000313" key="14">
    <source>
        <dbReference type="EMBL" id="GHD14041.1"/>
    </source>
</evidence>
<evidence type="ECO:0000256" key="9">
    <source>
        <dbReference type="ARBA" id="ARBA00022777"/>
    </source>
</evidence>
<dbReference type="PANTHER" id="PTHR42724">
    <property type="entry name" value="TETRAACYLDISACCHARIDE 4'-KINASE"/>
    <property type="match status" value="1"/>
</dbReference>
<name>A0A8J3DVC1_9HYPH</name>
<evidence type="ECO:0000256" key="2">
    <source>
        <dbReference type="ARBA" id="ARBA00004870"/>
    </source>
</evidence>
<proteinExistence type="inferred from homology"/>
<dbReference type="RefSeq" id="WP_189503366.1">
    <property type="nucleotide sequence ID" value="NZ_BMZQ01000002.1"/>
</dbReference>